<dbReference type="PROSITE" id="PS51318">
    <property type="entry name" value="TAT"/>
    <property type="match status" value="1"/>
</dbReference>
<keyword evidence="2" id="KW-1185">Reference proteome</keyword>
<dbReference type="AlphaFoldDB" id="A0A5M3XRQ4"/>
<dbReference type="InterPro" id="IPR006311">
    <property type="entry name" value="TAT_signal"/>
</dbReference>
<reference evidence="1 2" key="1">
    <citation type="submission" date="2019-10" db="EMBL/GenBank/DDBJ databases">
        <title>Whole genome shotgun sequence of Acrocarpospora pleiomorpha NBRC 16267.</title>
        <authorList>
            <person name="Ichikawa N."/>
            <person name="Kimura A."/>
            <person name="Kitahashi Y."/>
            <person name="Komaki H."/>
            <person name="Oguchi A."/>
        </authorList>
    </citation>
    <scope>NUCLEOTIDE SEQUENCE [LARGE SCALE GENOMIC DNA]</scope>
    <source>
        <strain evidence="1 2">NBRC 16267</strain>
    </source>
</reference>
<name>A0A5M3XRQ4_9ACTN</name>
<sequence length="180" mass="18400">MTARSDGDLATGISSAISPLISTVISRRALLGASAGLALAGCAASPGTETAVPEPLDPQTVLLTGVIAAKEQMVSLYQQATLSDADLAATLRPFQQRHLAHLVALRRHLPEDAPSAPPGSPAPVASTAPDISVAFLRDAERKAAAARSRQLTDASPVLSQLLCSIGACEALHAAALGRLR</sequence>
<dbReference type="EMBL" id="BLAF01000033">
    <property type="protein sequence ID" value="GES22659.1"/>
    <property type="molecule type" value="Genomic_DNA"/>
</dbReference>
<evidence type="ECO:0000313" key="1">
    <source>
        <dbReference type="EMBL" id="GES22659.1"/>
    </source>
</evidence>
<gene>
    <name evidence="1" type="ORF">Aple_055570</name>
</gene>
<proteinExistence type="predicted"/>
<comment type="caution">
    <text evidence="1">The sequence shown here is derived from an EMBL/GenBank/DDBJ whole genome shotgun (WGS) entry which is preliminary data.</text>
</comment>
<evidence type="ECO:0000313" key="2">
    <source>
        <dbReference type="Proteomes" id="UP000377595"/>
    </source>
</evidence>
<dbReference type="Proteomes" id="UP000377595">
    <property type="component" value="Unassembled WGS sequence"/>
</dbReference>
<accession>A0A5M3XRQ4</accession>
<evidence type="ECO:0008006" key="3">
    <source>
        <dbReference type="Google" id="ProtNLM"/>
    </source>
</evidence>
<organism evidence="1 2">
    <name type="scientific">Acrocarpospora pleiomorpha</name>
    <dbReference type="NCBI Taxonomy" id="90975"/>
    <lineage>
        <taxon>Bacteria</taxon>
        <taxon>Bacillati</taxon>
        <taxon>Actinomycetota</taxon>
        <taxon>Actinomycetes</taxon>
        <taxon>Streptosporangiales</taxon>
        <taxon>Streptosporangiaceae</taxon>
        <taxon>Acrocarpospora</taxon>
    </lineage>
</organism>
<protein>
    <recommendedName>
        <fullName evidence="3">DUF4439 domain-containing protein</fullName>
    </recommendedName>
</protein>